<feature type="domain" description="R13L1/DRL21-like LRR repeat region" evidence="9">
    <location>
        <begin position="547"/>
        <end position="668"/>
    </location>
</feature>
<dbReference type="PRINTS" id="PR00364">
    <property type="entry name" value="DISEASERSIST"/>
</dbReference>
<dbReference type="SUPFAM" id="SSF52047">
    <property type="entry name" value="RNI-like"/>
    <property type="match status" value="1"/>
</dbReference>
<keyword evidence="3" id="KW-0677">Repeat</keyword>
<dbReference type="Gene3D" id="3.40.50.300">
    <property type="entry name" value="P-loop containing nucleotide triphosphate hydrolases"/>
    <property type="match status" value="1"/>
</dbReference>
<evidence type="ECO:0000256" key="1">
    <source>
        <dbReference type="ARBA" id="ARBA00008894"/>
    </source>
</evidence>
<keyword evidence="6" id="KW-0067">ATP-binding</keyword>
<evidence type="ECO:0008006" key="12">
    <source>
        <dbReference type="Google" id="ProtNLM"/>
    </source>
</evidence>
<dbReference type="InterPro" id="IPR002182">
    <property type="entry name" value="NB-ARC"/>
</dbReference>
<dbReference type="InterPro" id="IPR027417">
    <property type="entry name" value="P-loop_NTPase"/>
</dbReference>
<keyword evidence="4" id="KW-0547">Nucleotide-binding</keyword>
<dbReference type="GO" id="GO:0006952">
    <property type="term" value="P:defense response"/>
    <property type="evidence" value="ECO:0007669"/>
    <property type="project" value="UniProtKB-KW"/>
</dbReference>
<name>A0ABD3DKB8_9LAMI</name>
<feature type="domain" description="Disease resistance protein winged helix" evidence="8">
    <location>
        <begin position="304"/>
        <end position="378"/>
    </location>
</feature>
<dbReference type="SUPFAM" id="SSF52540">
    <property type="entry name" value="P-loop containing nucleoside triphosphate hydrolases"/>
    <property type="match status" value="1"/>
</dbReference>
<dbReference type="InterPro" id="IPR036388">
    <property type="entry name" value="WH-like_DNA-bd_sf"/>
</dbReference>
<dbReference type="InterPro" id="IPR058922">
    <property type="entry name" value="WHD_DRP"/>
</dbReference>
<comment type="similarity">
    <text evidence="1">Belongs to the disease resistance NB-LRR family.</text>
</comment>
<evidence type="ECO:0000259" key="7">
    <source>
        <dbReference type="Pfam" id="PF00931"/>
    </source>
</evidence>
<evidence type="ECO:0000256" key="2">
    <source>
        <dbReference type="ARBA" id="ARBA00022614"/>
    </source>
</evidence>
<keyword evidence="5" id="KW-0611">Plant defense</keyword>
<dbReference type="GO" id="GO:0005524">
    <property type="term" value="F:ATP binding"/>
    <property type="evidence" value="ECO:0007669"/>
    <property type="project" value="UniProtKB-KW"/>
</dbReference>
<dbReference type="InterPro" id="IPR042197">
    <property type="entry name" value="Apaf_helical"/>
</dbReference>
<evidence type="ECO:0000313" key="10">
    <source>
        <dbReference type="EMBL" id="KAL3642112.1"/>
    </source>
</evidence>
<organism evidence="10 11">
    <name type="scientific">Castilleja foliolosa</name>
    <dbReference type="NCBI Taxonomy" id="1961234"/>
    <lineage>
        <taxon>Eukaryota</taxon>
        <taxon>Viridiplantae</taxon>
        <taxon>Streptophyta</taxon>
        <taxon>Embryophyta</taxon>
        <taxon>Tracheophyta</taxon>
        <taxon>Spermatophyta</taxon>
        <taxon>Magnoliopsida</taxon>
        <taxon>eudicotyledons</taxon>
        <taxon>Gunneridae</taxon>
        <taxon>Pentapetalae</taxon>
        <taxon>asterids</taxon>
        <taxon>lamiids</taxon>
        <taxon>Lamiales</taxon>
        <taxon>Orobanchaceae</taxon>
        <taxon>Pedicularideae</taxon>
        <taxon>Castillejinae</taxon>
        <taxon>Castilleja</taxon>
    </lineage>
</organism>
<dbReference type="EMBL" id="JAVIJP010000016">
    <property type="protein sequence ID" value="KAL3642112.1"/>
    <property type="molecule type" value="Genomic_DNA"/>
</dbReference>
<proteinExistence type="inferred from homology"/>
<evidence type="ECO:0000256" key="5">
    <source>
        <dbReference type="ARBA" id="ARBA00022821"/>
    </source>
</evidence>
<keyword evidence="2" id="KW-0433">Leucine-rich repeat</keyword>
<accession>A0ABD3DKB8</accession>
<dbReference type="SUPFAM" id="SSF52058">
    <property type="entry name" value="L domain-like"/>
    <property type="match status" value="1"/>
</dbReference>
<dbReference type="Gene3D" id="1.10.10.10">
    <property type="entry name" value="Winged helix-like DNA-binding domain superfamily/Winged helix DNA-binding domain"/>
    <property type="match status" value="1"/>
</dbReference>
<evidence type="ECO:0000259" key="8">
    <source>
        <dbReference type="Pfam" id="PF23559"/>
    </source>
</evidence>
<sequence>MSINERANSFGLQANLASALAHVSGSDASGSIETDSFTIGLVVHGREHDISGIVEKLISTTNEQAISVFPIVGMGGLGKTTVTKKVFNDERIISLFGDYRVWVYVSENFDVRKILKNILESLTEEKFELDTKEALLKRLQKHLRTKRYLLVLDDVWNEDREMWVDFVNSLKKISSANGSCIIVTSRSERVASIVKTLTVHKLKGLSENDCWSIIKAEAFNRSGGISELEMVGKKIARRCKGLPLAAKVVGGLLFEKSRDEWLEIEQNWLSDSGDDKNPISKILKLSYDNLSSPSLKKCFAYCSIFPKGYHIEKQQLIELWMAEGFLQNEHQRSNINMETTGSENLDLLLRNSLLQVVRSDDYDNVTHCNMHDLVHDLAFSILHENVTYDVSRCRYIGYNSRGDILLTPERGQKYVRTLFLSGRVSNIRFSDYKSLRTLTLVDKEDNVEKLPTSVGELKHLRYLDVSDVRYLLDSIGALYHLQTLRASPEWMHDFLKKRPDSLTSLISLRHLHIPRNIGLPPGIGNLTSLQTLPHFHVGDKEGCGCGISELGKLKDLKGKLTIHNLENVHDTDDAMSAHLFEKSGIYMLRLVWDKSRPSDKANDESVLEGLQPHPDLNRLEICGFKGESLSLWEGLNNLAEIKLEECSECEELSMLGHLPHLKSLYLRGLTNVKSIRSSFYRNIDNLRRDTIVFPVLERLELCEMPNLKEWDDVLLFPTLKYLKIYECNQLTRAPSDFPCLEELEFEHMESRLALENICGIKLTSLTRLRLNGIQGLECLPDWQFTNNHNLAKLEIINCPKMTHIVPHLGGVLKLRRNNSFQILEMIKIQSSRIGFQILKMIKILSRRRNCLQIVEMMPLVPRFGGGGAPFFSFRELYISNCLSLRELPDDVNTLNSLEVLEIIWCPELKSIPYPISTRGRQQQQQQQQGFTSLRRLTIKECKGLTSLPIEMLESCAPSLEELTLSELSSINNFAMVIGCLHKMTRLISLVIERVPKFSIGNTLNRSLSLQRLEIGPFSPDLSNDSFNEIVGAMLPQCTSLRRLKLNGMDHWNRLPDQLQHRTSLEKLWLNGFGIVALPEWVGDLSNLEILYLSKCERIKRLPESLGKLSSLKKLKLSNCIMLRYFPTKQAMIRISKSIDDLEIRECRLLLKEKRNKNDDDEVPQIVDSEWPKISHIKRVEVDGHLIPPVRLVSH</sequence>
<evidence type="ECO:0000259" key="9">
    <source>
        <dbReference type="Pfam" id="PF25019"/>
    </source>
</evidence>
<dbReference type="Pfam" id="PF23559">
    <property type="entry name" value="WHD_DRP"/>
    <property type="match status" value="1"/>
</dbReference>
<dbReference type="InterPro" id="IPR056789">
    <property type="entry name" value="LRR_R13L1-DRL21"/>
</dbReference>
<dbReference type="FunFam" id="1.10.10.10:FF:000322">
    <property type="entry name" value="Probable disease resistance protein At1g63360"/>
    <property type="match status" value="1"/>
</dbReference>
<dbReference type="InterPro" id="IPR032675">
    <property type="entry name" value="LRR_dom_sf"/>
</dbReference>
<comment type="caution">
    <text evidence="10">The sequence shown here is derived from an EMBL/GenBank/DDBJ whole genome shotgun (WGS) entry which is preliminary data.</text>
</comment>
<dbReference type="Proteomes" id="UP001632038">
    <property type="component" value="Unassembled WGS sequence"/>
</dbReference>
<feature type="domain" description="R13L1/DRL21-like LRR repeat region" evidence="9">
    <location>
        <begin position="1050"/>
        <end position="1119"/>
    </location>
</feature>
<evidence type="ECO:0000256" key="6">
    <source>
        <dbReference type="ARBA" id="ARBA00022840"/>
    </source>
</evidence>
<evidence type="ECO:0000256" key="4">
    <source>
        <dbReference type="ARBA" id="ARBA00022741"/>
    </source>
</evidence>
<dbReference type="PANTHER" id="PTHR36766:SF70">
    <property type="entry name" value="DISEASE RESISTANCE PROTEIN RGA4"/>
    <property type="match status" value="1"/>
</dbReference>
<dbReference type="PANTHER" id="PTHR36766">
    <property type="entry name" value="PLANT BROAD-SPECTRUM MILDEW RESISTANCE PROTEIN RPW8"/>
    <property type="match status" value="1"/>
</dbReference>
<dbReference type="Pfam" id="PF25019">
    <property type="entry name" value="LRR_R13L1-DRL21"/>
    <property type="match status" value="2"/>
</dbReference>
<reference evidence="11" key="1">
    <citation type="journal article" date="2024" name="IScience">
        <title>Strigolactones Initiate the Formation of Haustorium-like Structures in Castilleja.</title>
        <authorList>
            <person name="Buerger M."/>
            <person name="Peterson D."/>
            <person name="Chory J."/>
        </authorList>
    </citation>
    <scope>NUCLEOTIDE SEQUENCE [LARGE SCALE GENOMIC DNA]</scope>
</reference>
<feature type="domain" description="NB-ARC" evidence="7">
    <location>
        <begin position="47"/>
        <end position="221"/>
    </location>
</feature>
<dbReference type="Pfam" id="PF00931">
    <property type="entry name" value="NB-ARC"/>
    <property type="match status" value="1"/>
</dbReference>
<keyword evidence="11" id="KW-1185">Reference proteome</keyword>
<evidence type="ECO:0000256" key="3">
    <source>
        <dbReference type="ARBA" id="ARBA00022737"/>
    </source>
</evidence>
<dbReference type="AlphaFoldDB" id="A0ABD3DKB8"/>
<dbReference type="Gene3D" id="3.80.10.10">
    <property type="entry name" value="Ribonuclease Inhibitor"/>
    <property type="match status" value="3"/>
</dbReference>
<protein>
    <recommendedName>
        <fullName evidence="12">NB-ARC domain-containing protein</fullName>
    </recommendedName>
</protein>
<dbReference type="Gene3D" id="1.10.8.430">
    <property type="entry name" value="Helical domain of apoptotic protease-activating factors"/>
    <property type="match status" value="1"/>
</dbReference>
<evidence type="ECO:0000313" key="11">
    <source>
        <dbReference type="Proteomes" id="UP001632038"/>
    </source>
</evidence>
<gene>
    <name evidence="10" type="ORF">CASFOL_012927</name>
</gene>